<protein>
    <submittedName>
        <fullName evidence="1">Uncharacterized protein</fullName>
    </submittedName>
</protein>
<comment type="caution">
    <text evidence="1">The sequence shown here is derived from an EMBL/GenBank/DDBJ whole genome shotgun (WGS) entry which is preliminary data.</text>
</comment>
<evidence type="ECO:0000313" key="2">
    <source>
        <dbReference type="Proteomes" id="UP000265768"/>
    </source>
</evidence>
<dbReference type="RefSeq" id="WP_119931519.1">
    <property type="nucleotide sequence ID" value="NZ_QZEY01000027.1"/>
</dbReference>
<dbReference type="Proteomes" id="UP000265768">
    <property type="component" value="Unassembled WGS sequence"/>
</dbReference>
<dbReference type="OrthoDB" id="4243680at2"/>
<keyword evidence="2" id="KW-1185">Reference proteome</keyword>
<name>A0A3A4A021_9ACTN</name>
<dbReference type="EMBL" id="QZEY01000027">
    <property type="protein sequence ID" value="RJL21058.1"/>
    <property type="molecule type" value="Genomic_DNA"/>
</dbReference>
<reference evidence="1 2" key="1">
    <citation type="submission" date="2018-09" db="EMBL/GenBank/DDBJ databases">
        <title>YIM 75507 draft genome.</title>
        <authorList>
            <person name="Tang S."/>
            <person name="Feng Y."/>
        </authorList>
    </citation>
    <scope>NUCLEOTIDE SEQUENCE [LARGE SCALE GENOMIC DNA]</scope>
    <source>
        <strain evidence="1 2">YIM 75507</strain>
    </source>
</reference>
<organism evidence="1 2">
    <name type="scientific">Bailinhaonella thermotolerans</name>
    <dbReference type="NCBI Taxonomy" id="1070861"/>
    <lineage>
        <taxon>Bacteria</taxon>
        <taxon>Bacillati</taxon>
        <taxon>Actinomycetota</taxon>
        <taxon>Actinomycetes</taxon>
        <taxon>Streptosporangiales</taxon>
        <taxon>Streptosporangiaceae</taxon>
        <taxon>Bailinhaonella</taxon>
    </lineage>
</organism>
<dbReference type="AlphaFoldDB" id="A0A3A4A021"/>
<proteinExistence type="predicted"/>
<accession>A0A3A4A021</accession>
<evidence type="ECO:0000313" key="1">
    <source>
        <dbReference type="EMBL" id="RJL21058.1"/>
    </source>
</evidence>
<sequence length="272" mass="29533">MYGYYADPAGTLALAAQIAEHLDEGFTAQMWHDEQDAAQVVLLVSGPLRIAVYHRTAAAFRNGRLTCTGVSPTDTLRAYARPYGHSIEVAMGRSAKSIAADITRKLLPAYCRQIARELEFSERRERQEAAERAEGDRLAARLPHARRTAPDRLDLGLARLDVHSDTDGLAYTLHLRPGADLIDPLATLLAAAHDPPAPAVLGDLENGVLDGTAGLDATAAYLGAAHRHERDRVLRLLREGIPEDPAAGLSPDQRAAVQASLERYARDQGWIP</sequence>
<gene>
    <name evidence="1" type="ORF">D5H75_38235</name>
</gene>